<dbReference type="EnsemblMetazoa" id="GMOY008312-RA">
    <property type="protein sequence ID" value="GMOY008312-PA"/>
    <property type="gene ID" value="GMOY008312"/>
</dbReference>
<dbReference type="AlphaFoldDB" id="A0A1B0G4R6"/>
<evidence type="ECO:0000313" key="2">
    <source>
        <dbReference type="Proteomes" id="UP000092444"/>
    </source>
</evidence>
<keyword evidence="2" id="KW-1185">Reference proteome</keyword>
<evidence type="ECO:0000313" key="1">
    <source>
        <dbReference type="EnsemblMetazoa" id="GMOY008312-PA"/>
    </source>
</evidence>
<organism evidence="1 2">
    <name type="scientific">Glossina morsitans morsitans</name>
    <name type="common">Savannah tsetse fly</name>
    <dbReference type="NCBI Taxonomy" id="37546"/>
    <lineage>
        <taxon>Eukaryota</taxon>
        <taxon>Metazoa</taxon>
        <taxon>Ecdysozoa</taxon>
        <taxon>Arthropoda</taxon>
        <taxon>Hexapoda</taxon>
        <taxon>Insecta</taxon>
        <taxon>Pterygota</taxon>
        <taxon>Neoptera</taxon>
        <taxon>Endopterygota</taxon>
        <taxon>Diptera</taxon>
        <taxon>Brachycera</taxon>
        <taxon>Muscomorpha</taxon>
        <taxon>Hippoboscoidea</taxon>
        <taxon>Glossinidae</taxon>
        <taxon>Glossina</taxon>
    </lineage>
</organism>
<name>A0A1B0G4R6_GLOMM</name>
<dbReference type="Proteomes" id="UP000092444">
    <property type="component" value="Unassembled WGS sequence"/>
</dbReference>
<sequence length="170" mass="19338">MNHTKTALQNLETPEMVGSTGKYLILEASNEEENLHFRRNRDFILQNAERASNCLAEYQKEAKENPREHGLSFDLQKALPYPKLSVSLDYYKLGFHNFHDDNVKMYVREETTASRGAQKVAACILMHMEATNSQQHVIAYSDACSGHMGNIKAALTWTKIAEPANNNNEY</sequence>
<dbReference type="EMBL" id="CCAG010009366">
    <property type="status" value="NOT_ANNOTATED_CDS"/>
    <property type="molecule type" value="Genomic_DNA"/>
</dbReference>
<dbReference type="VEuPathDB" id="VectorBase:GMOY008312"/>
<dbReference type="PhylomeDB" id="A0A1B0G4R6"/>
<protein>
    <submittedName>
        <fullName evidence="1">Uncharacterized protein</fullName>
    </submittedName>
</protein>
<proteinExistence type="predicted"/>
<reference evidence="1" key="1">
    <citation type="submission" date="2020-05" db="UniProtKB">
        <authorList>
            <consortium name="EnsemblMetazoa"/>
        </authorList>
    </citation>
    <scope>IDENTIFICATION</scope>
    <source>
        <strain evidence="1">Yale</strain>
    </source>
</reference>
<accession>A0A1B0G4R6</accession>